<evidence type="ECO:0000256" key="1">
    <source>
        <dbReference type="SAM" id="MobiDB-lite"/>
    </source>
</evidence>
<reference evidence="2 3" key="1">
    <citation type="submission" date="2014-04" db="EMBL/GenBank/DDBJ databases">
        <title>Evolutionary Origins and Diversification of the Mycorrhizal Mutualists.</title>
        <authorList>
            <consortium name="DOE Joint Genome Institute"/>
            <consortium name="Mycorrhizal Genomics Consortium"/>
            <person name="Kohler A."/>
            <person name="Kuo A."/>
            <person name="Nagy L.G."/>
            <person name="Floudas D."/>
            <person name="Copeland A."/>
            <person name="Barry K.W."/>
            <person name="Cichocki N."/>
            <person name="Veneault-Fourrey C."/>
            <person name="LaButti K."/>
            <person name="Lindquist E.A."/>
            <person name="Lipzen A."/>
            <person name="Lundell T."/>
            <person name="Morin E."/>
            <person name="Murat C."/>
            <person name="Riley R."/>
            <person name="Ohm R."/>
            <person name="Sun H."/>
            <person name="Tunlid A."/>
            <person name="Henrissat B."/>
            <person name="Grigoriev I.V."/>
            <person name="Hibbett D.S."/>
            <person name="Martin F."/>
        </authorList>
    </citation>
    <scope>NUCLEOTIDE SEQUENCE [LARGE SCALE GENOMIC DNA]</scope>
    <source>
        <strain evidence="2 3">MD-312</strain>
    </source>
</reference>
<proteinExistence type="predicted"/>
<dbReference type="AlphaFoldDB" id="A0A0C9W6Y2"/>
<protein>
    <submittedName>
        <fullName evidence="2">Uncharacterized protein</fullName>
    </submittedName>
</protein>
<sequence length="247" mass="27301">MAARPGTRATLPSTATGLGQHFTSPSKAKDKRKSQTYVPIPGHEVKRQRLLGQLDDLLNHKTKNPQKTPPADLQGPSSSKLAPNEDKLPQATVDDVEYNAPADEVFSELNAPAPAVNTATRLFQSWKTVIPTLIDPFLYSDRETQYKNPSGAAWGTQSSGMTYSKLKWRIESSRYSHNAGIVSPRPNIQAILNVVRNQIMPEMLSKIPLPRSHPKKWPSLPPEGPVIHCSSNDVLRVLAEIPLDNLY</sequence>
<accession>A0A0C9W6Y2</accession>
<evidence type="ECO:0000313" key="2">
    <source>
        <dbReference type="EMBL" id="KIJ58037.1"/>
    </source>
</evidence>
<dbReference type="HOGENOM" id="CLU_1124680_0_0_1"/>
<dbReference type="Proteomes" id="UP000053820">
    <property type="component" value="Unassembled WGS sequence"/>
</dbReference>
<name>A0A0C9W6Y2_9AGAM</name>
<feature type="region of interest" description="Disordered" evidence="1">
    <location>
        <begin position="1"/>
        <end position="85"/>
    </location>
</feature>
<dbReference type="OrthoDB" id="2691580at2759"/>
<evidence type="ECO:0000313" key="3">
    <source>
        <dbReference type="Proteomes" id="UP000053820"/>
    </source>
</evidence>
<keyword evidence="3" id="KW-1185">Reference proteome</keyword>
<dbReference type="EMBL" id="KN840007">
    <property type="protein sequence ID" value="KIJ58037.1"/>
    <property type="molecule type" value="Genomic_DNA"/>
</dbReference>
<gene>
    <name evidence="2" type="ORF">HYDPIDRAFT_34558</name>
</gene>
<feature type="compositionally biased region" description="Polar residues" evidence="1">
    <location>
        <begin position="10"/>
        <end position="26"/>
    </location>
</feature>
<organism evidence="2 3">
    <name type="scientific">Hydnomerulius pinastri MD-312</name>
    <dbReference type="NCBI Taxonomy" id="994086"/>
    <lineage>
        <taxon>Eukaryota</taxon>
        <taxon>Fungi</taxon>
        <taxon>Dikarya</taxon>
        <taxon>Basidiomycota</taxon>
        <taxon>Agaricomycotina</taxon>
        <taxon>Agaricomycetes</taxon>
        <taxon>Agaricomycetidae</taxon>
        <taxon>Boletales</taxon>
        <taxon>Boletales incertae sedis</taxon>
        <taxon>Leucogyrophana</taxon>
    </lineage>
</organism>